<keyword evidence="5 8" id="KW-1133">Transmembrane helix</keyword>
<feature type="domain" description="Pycsar effector protein" evidence="9">
    <location>
        <begin position="37"/>
        <end position="183"/>
    </location>
</feature>
<comment type="subcellular location">
    <subcellularLocation>
        <location evidence="1">Cell membrane</location>
    </subcellularLocation>
</comment>
<proteinExistence type="predicted"/>
<evidence type="ECO:0000256" key="4">
    <source>
        <dbReference type="ARBA" id="ARBA00022741"/>
    </source>
</evidence>
<dbReference type="InterPro" id="IPR043760">
    <property type="entry name" value="PycTM_dom"/>
</dbReference>
<evidence type="ECO:0000256" key="2">
    <source>
        <dbReference type="ARBA" id="ARBA00022475"/>
    </source>
</evidence>
<evidence type="ECO:0000256" key="3">
    <source>
        <dbReference type="ARBA" id="ARBA00022692"/>
    </source>
</evidence>
<keyword evidence="4" id="KW-0547">Nucleotide-binding</keyword>
<organism evidence="10 11">
    <name type="scientific">Oricola cellulosilytica</name>
    <dbReference type="NCBI Taxonomy" id="1429082"/>
    <lineage>
        <taxon>Bacteria</taxon>
        <taxon>Pseudomonadati</taxon>
        <taxon>Pseudomonadota</taxon>
        <taxon>Alphaproteobacteria</taxon>
        <taxon>Hyphomicrobiales</taxon>
        <taxon>Ahrensiaceae</taxon>
        <taxon>Oricola</taxon>
    </lineage>
</organism>
<protein>
    <recommendedName>
        <fullName evidence="9">Pycsar effector protein domain-containing protein</fullName>
    </recommendedName>
</protein>
<keyword evidence="2" id="KW-1003">Cell membrane</keyword>
<evidence type="ECO:0000256" key="7">
    <source>
        <dbReference type="ARBA" id="ARBA00023136"/>
    </source>
</evidence>
<dbReference type="RefSeq" id="WP_131565459.1">
    <property type="nucleotide sequence ID" value="NZ_JAINFK010000001.1"/>
</dbReference>
<evidence type="ECO:0000313" key="10">
    <source>
        <dbReference type="EMBL" id="TCD16519.1"/>
    </source>
</evidence>
<keyword evidence="3 8" id="KW-0812">Transmembrane</keyword>
<evidence type="ECO:0000259" key="9">
    <source>
        <dbReference type="Pfam" id="PF18967"/>
    </source>
</evidence>
<dbReference type="EMBL" id="SJST01000001">
    <property type="protein sequence ID" value="TCD16519.1"/>
    <property type="molecule type" value="Genomic_DNA"/>
</dbReference>
<keyword evidence="11" id="KW-1185">Reference proteome</keyword>
<sequence>MREPEKLEDVDLSLPLAGSEGHDINHVTRARIQYLIDQHQVLLTQAQFSDAKAVALVTILGLAVFGDPSLGKTGSVSDTLGYLLLGFSAASVLCCFWAVFPRYPASADRRWLVARDRWSWPSLASGGLGPADYADFMRTVEVSQMIQSLSLSNMAVARLLLRKYTALRIAFGFSLGVLVVVGIRFAGFG</sequence>
<evidence type="ECO:0000256" key="1">
    <source>
        <dbReference type="ARBA" id="ARBA00004236"/>
    </source>
</evidence>
<keyword evidence="7 8" id="KW-0472">Membrane</keyword>
<reference evidence="10 11" key="1">
    <citation type="journal article" date="2015" name="Antonie Van Leeuwenhoek">
        <title>Oricola cellulosilytica gen. nov., sp. nov., a cellulose-degrading bacterium of the family Phyllobacteriaceae isolated from surface seashore water, and emended descriptions of Mesorhizobium loti and Phyllobacterium myrsinacearum.</title>
        <authorList>
            <person name="Hameed A."/>
            <person name="Shahina M."/>
            <person name="Lai W.A."/>
            <person name="Lin S.Y."/>
            <person name="Young L.S."/>
            <person name="Liu Y.C."/>
            <person name="Hsu Y.H."/>
            <person name="Young C.C."/>
        </authorList>
    </citation>
    <scope>NUCLEOTIDE SEQUENCE [LARGE SCALE GENOMIC DNA]</scope>
    <source>
        <strain evidence="10 11">KCTC 52183</strain>
    </source>
</reference>
<dbReference type="Proteomes" id="UP000291301">
    <property type="component" value="Unassembled WGS sequence"/>
</dbReference>
<dbReference type="AlphaFoldDB" id="A0A4R0PMF4"/>
<comment type="caution">
    <text evidence="10">The sequence shown here is derived from an EMBL/GenBank/DDBJ whole genome shotgun (WGS) entry which is preliminary data.</text>
</comment>
<feature type="transmembrane region" description="Helical" evidence="8">
    <location>
        <begin position="166"/>
        <end position="186"/>
    </location>
</feature>
<evidence type="ECO:0000256" key="5">
    <source>
        <dbReference type="ARBA" id="ARBA00022989"/>
    </source>
</evidence>
<accession>A0A4R0PMF4</accession>
<evidence type="ECO:0000256" key="6">
    <source>
        <dbReference type="ARBA" id="ARBA00023118"/>
    </source>
</evidence>
<name>A0A4R0PMF4_9HYPH</name>
<evidence type="ECO:0000256" key="8">
    <source>
        <dbReference type="SAM" id="Phobius"/>
    </source>
</evidence>
<gene>
    <name evidence="10" type="ORF">E0D97_03615</name>
</gene>
<keyword evidence="6" id="KW-0051">Antiviral defense</keyword>
<dbReference type="Pfam" id="PF18967">
    <property type="entry name" value="PycTM"/>
    <property type="match status" value="1"/>
</dbReference>
<evidence type="ECO:0000313" key="11">
    <source>
        <dbReference type="Proteomes" id="UP000291301"/>
    </source>
</evidence>
<feature type="transmembrane region" description="Helical" evidence="8">
    <location>
        <begin position="82"/>
        <end position="100"/>
    </location>
</feature>